<dbReference type="Pfam" id="PF13181">
    <property type="entry name" value="TPR_8"/>
    <property type="match status" value="1"/>
</dbReference>
<feature type="transmembrane region" description="Helical" evidence="4">
    <location>
        <begin position="180"/>
        <end position="210"/>
    </location>
</feature>
<dbReference type="InterPro" id="IPR052346">
    <property type="entry name" value="O-mannosyl-transferase_TMTC"/>
</dbReference>
<gene>
    <name evidence="5" type="ORF">SAMN04488508_1116</name>
</gene>
<feature type="transmembrane region" description="Helical" evidence="4">
    <location>
        <begin position="95"/>
        <end position="114"/>
    </location>
</feature>
<keyword evidence="1" id="KW-0677">Repeat</keyword>
<evidence type="ECO:0000256" key="4">
    <source>
        <dbReference type="SAM" id="Phobius"/>
    </source>
</evidence>
<dbReference type="Proteomes" id="UP000184432">
    <property type="component" value="Unassembled WGS sequence"/>
</dbReference>
<keyword evidence="4" id="KW-0812">Transmembrane</keyword>
<dbReference type="SMART" id="SM00028">
    <property type="entry name" value="TPR"/>
    <property type="match status" value="5"/>
</dbReference>
<dbReference type="PROSITE" id="PS50005">
    <property type="entry name" value="TPR"/>
    <property type="match status" value="2"/>
</dbReference>
<feature type="transmembrane region" description="Helical" evidence="4">
    <location>
        <begin position="363"/>
        <end position="381"/>
    </location>
</feature>
<dbReference type="InterPro" id="IPR011990">
    <property type="entry name" value="TPR-like_helical_dom_sf"/>
</dbReference>
<evidence type="ECO:0000256" key="2">
    <source>
        <dbReference type="ARBA" id="ARBA00022803"/>
    </source>
</evidence>
<protein>
    <submittedName>
        <fullName evidence="5">TPR repeat-containing protein</fullName>
    </submittedName>
</protein>
<name>A0A1M6KGF9_9FLAO</name>
<dbReference type="AlphaFoldDB" id="A0A1M6KGF9"/>
<feature type="transmembrane region" description="Helical" evidence="4">
    <location>
        <begin position="126"/>
        <end position="142"/>
    </location>
</feature>
<feature type="transmembrane region" description="Helical" evidence="4">
    <location>
        <begin position="308"/>
        <end position="327"/>
    </location>
</feature>
<sequence length="656" mass="76325">MFSDLTSKKIYLVGLTIILFITSLVYLNHFDNPFFFDDYHTIKENESIRSLDNWTEFFTNADTFSSLPANRSYRPIVTLKNAIDYAIAGGLNPKYFHYHIFLWFLVLIVFLFFLTKHIYESAISKNKYIVIISLMAITWFALHTANAETINYICARSDSFSTFCVVVSLLLYINPFGRKWFLYIGTMILGIWTKQTGVMFFPILFVYILLFEEYAIIEQFKTKTKEKIIRLLKKIGPTAVITTSLFIFNQYYLTPDSTNSTNYLVSRFEYVSTQCFVVMHYLGNFILPINLSADPDIEIIKPWYDLRIIFGLLIILGMTFIMIKTALKRELRPISFGIAWFFIALIPTSLNPLFQIANDHRTFFPYIGLFIAIPWFIFITIRKYSSIQNNKTVSFSVLMVFTILMVLHAYGTFQRNKVWNSEESLWKDVTVKSPKNERGLMNYGLSQLEKGNLDIALQYFNKANKLEPNYPILHTNLGIVYGLKKNYVEAEKYFKSGISYNTTSPAPEFFYARYLYGRGKFSPAKSFLNKALEKSPNHIQSKELLANINSQLNNSLKEIEVLKEKIKRTPSSENYIDLSLLYYESGKYELVISTCNDLLKIYPNNPYAYNNMCAAYNQMKKWELGYAACKKALEIDANYQLAKNNLKWAEDNILKK</sequence>
<dbReference type="EMBL" id="FQYP01000011">
    <property type="protein sequence ID" value="SHJ58025.1"/>
    <property type="molecule type" value="Genomic_DNA"/>
</dbReference>
<evidence type="ECO:0000256" key="3">
    <source>
        <dbReference type="PROSITE-ProRule" id="PRU00339"/>
    </source>
</evidence>
<feature type="transmembrane region" description="Helical" evidence="4">
    <location>
        <begin position="393"/>
        <end position="411"/>
    </location>
</feature>
<dbReference type="STRING" id="570521.SAMN04488508_1116"/>
<dbReference type="OrthoDB" id="629822at2"/>
<dbReference type="InterPro" id="IPR019734">
    <property type="entry name" value="TPR_rpt"/>
</dbReference>
<keyword evidence="2 3" id="KW-0802">TPR repeat</keyword>
<keyword evidence="4" id="KW-1133">Transmembrane helix</keyword>
<dbReference type="Gene3D" id="1.25.40.10">
    <property type="entry name" value="Tetratricopeptide repeat domain"/>
    <property type="match status" value="1"/>
</dbReference>
<evidence type="ECO:0000313" key="6">
    <source>
        <dbReference type="Proteomes" id="UP000184432"/>
    </source>
</evidence>
<feature type="repeat" description="TPR" evidence="3">
    <location>
        <begin position="572"/>
        <end position="605"/>
    </location>
</feature>
<dbReference type="PANTHER" id="PTHR44227:SF3">
    <property type="entry name" value="PROTEIN O-MANNOSYL-TRANSFERASE TMTC4"/>
    <property type="match status" value="1"/>
</dbReference>
<keyword evidence="4" id="KW-0472">Membrane</keyword>
<evidence type="ECO:0000256" key="1">
    <source>
        <dbReference type="ARBA" id="ARBA00022737"/>
    </source>
</evidence>
<dbReference type="SUPFAM" id="SSF48452">
    <property type="entry name" value="TPR-like"/>
    <property type="match status" value="1"/>
</dbReference>
<evidence type="ECO:0000313" key="5">
    <source>
        <dbReference type="EMBL" id="SHJ58025.1"/>
    </source>
</evidence>
<reference evidence="6" key="1">
    <citation type="submission" date="2016-11" db="EMBL/GenBank/DDBJ databases">
        <authorList>
            <person name="Varghese N."/>
            <person name="Submissions S."/>
        </authorList>
    </citation>
    <scope>NUCLEOTIDE SEQUENCE [LARGE SCALE GENOMIC DNA]</scope>
    <source>
        <strain evidence="6">DSM 22623</strain>
    </source>
</reference>
<feature type="transmembrane region" description="Helical" evidence="4">
    <location>
        <begin position="334"/>
        <end position="357"/>
    </location>
</feature>
<feature type="transmembrane region" description="Helical" evidence="4">
    <location>
        <begin position="12"/>
        <end position="30"/>
    </location>
</feature>
<feature type="transmembrane region" description="Helical" evidence="4">
    <location>
        <begin position="231"/>
        <end position="253"/>
    </location>
</feature>
<accession>A0A1M6KGF9</accession>
<dbReference type="RefSeq" id="WP_073320864.1">
    <property type="nucleotide sequence ID" value="NZ_FQYP01000011.1"/>
</dbReference>
<keyword evidence="6" id="KW-1185">Reference proteome</keyword>
<feature type="repeat" description="TPR" evidence="3">
    <location>
        <begin position="437"/>
        <end position="470"/>
    </location>
</feature>
<proteinExistence type="predicted"/>
<dbReference type="PANTHER" id="PTHR44227">
    <property type="match status" value="1"/>
</dbReference>
<organism evidence="5 6">
    <name type="scientific">Aquimarina spongiae</name>
    <dbReference type="NCBI Taxonomy" id="570521"/>
    <lineage>
        <taxon>Bacteria</taxon>
        <taxon>Pseudomonadati</taxon>
        <taxon>Bacteroidota</taxon>
        <taxon>Flavobacteriia</taxon>
        <taxon>Flavobacteriales</taxon>
        <taxon>Flavobacteriaceae</taxon>
        <taxon>Aquimarina</taxon>
    </lineage>
</organism>